<proteinExistence type="predicted"/>
<accession>A0ABQ5NFD9</accession>
<dbReference type="RefSeq" id="WP_264986840.1">
    <property type="nucleotide sequence ID" value="NZ_BRZA01000001.1"/>
</dbReference>
<comment type="caution">
    <text evidence="2">The sequence shown here is derived from an EMBL/GenBank/DDBJ whole genome shotgun (WGS) entry which is preliminary data.</text>
</comment>
<name>A0ABQ5NFD9_9BACI</name>
<protein>
    <submittedName>
        <fullName evidence="2">Uncharacterized protein</fullName>
    </submittedName>
</protein>
<gene>
    <name evidence="2" type="ORF">LYSBPC_02320</name>
</gene>
<dbReference type="EMBL" id="BRZA01000001">
    <property type="protein sequence ID" value="GLC87105.1"/>
    <property type="molecule type" value="Genomic_DNA"/>
</dbReference>
<dbReference type="Proteomes" id="UP001065593">
    <property type="component" value="Unassembled WGS sequence"/>
</dbReference>
<feature type="coiled-coil region" evidence="1">
    <location>
        <begin position="180"/>
        <end position="224"/>
    </location>
</feature>
<evidence type="ECO:0000313" key="3">
    <source>
        <dbReference type="Proteomes" id="UP001065593"/>
    </source>
</evidence>
<sequence>MQGIYIRYYISEEDTAMKQANAFAYVQRNNSLSKEELKRHAVRYIKSLKENADEHLMEQHNGEIEHFNQRYVTSLKLKEGVDVQLANLEEICLLLQLLNVLNLSHNFAENAAKLLHQIAPYTKELEHSTIQTTRVERRFYAELMEQIEVVYTQIIRQHNPSTTEMQHVEQLWATVCKQAIEKVEVRVERLSVLKSKHENNLMEFNERKQQNIEARERLNHARNELDVILDALES</sequence>
<keyword evidence="1" id="KW-0175">Coiled coil</keyword>
<reference evidence="2" key="1">
    <citation type="submission" date="2022-08" db="EMBL/GenBank/DDBJ databases">
        <title>Draft genome sequence of Lysinibacillus sp. strain KH24.</title>
        <authorList>
            <person name="Kanbe H."/>
            <person name="Itoh H."/>
        </authorList>
    </citation>
    <scope>NUCLEOTIDE SEQUENCE</scope>
    <source>
        <strain evidence="2">KH24</strain>
    </source>
</reference>
<keyword evidence="3" id="KW-1185">Reference proteome</keyword>
<evidence type="ECO:0000256" key="1">
    <source>
        <dbReference type="SAM" id="Coils"/>
    </source>
</evidence>
<organism evidence="2 3">
    <name type="scientific">Lysinibacillus piscis</name>
    <dbReference type="NCBI Taxonomy" id="2518931"/>
    <lineage>
        <taxon>Bacteria</taxon>
        <taxon>Bacillati</taxon>
        <taxon>Bacillota</taxon>
        <taxon>Bacilli</taxon>
        <taxon>Bacillales</taxon>
        <taxon>Bacillaceae</taxon>
        <taxon>Lysinibacillus</taxon>
    </lineage>
</organism>
<evidence type="ECO:0000313" key="2">
    <source>
        <dbReference type="EMBL" id="GLC87105.1"/>
    </source>
</evidence>